<evidence type="ECO:0000313" key="2">
    <source>
        <dbReference type="Proteomes" id="UP001199919"/>
    </source>
</evidence>
<keyword evidence="2" id="KW-1185">Reference proteome</keyword>
<gene>
    <name evidence="1" type="ORF">LT679_05050</name>
</gene>
<accession>A0ABS8U2F3</accession>
<dbReference type="Proteomes" id="UP001199919">
    <property type="component" value="Unassembled WGS sequence"/>
</dbReference>
<protein>
    <submittedName>
        <fullName evidence="1">Uncharacterized protein</fullName>
    </submittedName>
</protein>
<name>A0ABS8U2F3_9SPHI</name>
<dbReference type="EMBL" id="JAJPWV010000002">
    <property type="protein sequence ID" value="MCD8739959.1"/>
    <property type="molecule type" value="Genomic_DNA"/>
</dbReference>
<proteinExistence type="predicted"/>
<sequence>MNSLPLGIYLENEKRFEFDFVRHLLKISYFKDSKISGSIVSPFRIIRTDEGLCLVVHNYDRSGEKRITVESIGLNELVINHENTSYKLKKVA</sequence>
<organism evidence="1 2">
    <name type="scientific">Mucilaginibacter roseus</name>
    <dbReference type="NCBI Taxonomy" id="1528868"/>
    <lineage>
        <taxon>Bacteria</taxon>
        <taxon>Pseudomonadati</taxon>
        <taxon>Bacteroidota</taxon>
        <taxon>Sphingobacteriia</taxon>
        <taxon>Sphingobacteriales</taxon>
        <taxon>Sphingobacteriaceae</taxon>
        <taxon>Mucilaginibacter</taxon>
    </lineage>
</organism>
<evidence type="ECO:0000313" key="1">
    <source>
        <dbReference type="EMBL" id="MCD8739959.1"/>
    </source>
</evidence>
<dbReference type="RefSeq" id="WP_232176148.1">
    <property type="nucleotide sequence ID" value="NZ_JAJPWV010000002.1"/>
</dbReference>
<reference evidence="1 2" key="1">
    <citation type="submission" date="2021-12" db="EMBL/GenBank/DDBJ databases">
        <title>Mucilaginibacter roseus genome.</title>
        <authorList>
            <person name="Ferreira J.R."/>
            <person name="Newman J.D."/>
        </authorList>
    </citation>
    <scope>NUCLEOTIDE SEQUENCE [LARGE SCALE GENOMIC DNA]</scope>
    <source>
        <strain evidence="1 2">LMG 28454</strain>
    </source>
</reference>
<comment type="caution">
    <text evidence="1">The sequence shown here is derived from an EMBL/GenBank/DDBJ whole genome shotgun (WGS) entry which is preliminary data.</text>
</comment>